<reference evidence="1" key="1">
    <citation type="journal article" date="2010" name="Genomics">
        <title>Tracing phylogenomic events leading to diversity of Haemophilus influenzae and the emergence of Brazilian Purpuric Fever (BPF)-associated clones.</title>
        <authorList>
            <person name="Papazisi L."/>
            <person name="Ratnayake S."/>
            <person name="Remortel B.G."/>
            <person name="Bock G.R."/>
            <person name="Liang W."/>
            <person name="Saeed A.I."/>
            <person name="Liu J."/>
            <person name="Fleischmann R.D."/>
            <person name="Kilian M."/>
            <person name="Peterson S.N."/>
        </authorList>
    </citation>
    <scope>NUCLEOTIDE SEQUENCE [LARGE SCALE GENOMIC DNA]</scope>
    <source>
        <strain evidence="1">HK1212</strain>
    </source>
</reference>
<name>A0A7G2JZY2_HAEIF</name>
<proteinExistence type="predicted"/>
<accession>A0A7G2JZY2</accession>
<gene>
    <name evidence="1" type="ORF">HAINFHK1212_1301</name>
</gene>
<comment type="caution">
    <text evidence="1">The sequence shown here is derived from an EMBL/GenBank/DDBJ whole genome shotgun (WGS) entry which is preliminary data.</text>
</comment>
<evidence type="ECO:0000313" key="1">
    <source>
        <dbReference type="EMBL" id="EFA28319.1"/>
    </source>
</evidence>
<dbReference type="AlphaFoldDB" id="A0A7G2JZY2"/>
<organism evidence="1">
    <name type="scientific">Haemophilus influenzae HK1212</name>
    <dbReference type="NCBI Taxonomy" id="456482"/>
    <lineage>
        <taxon>Bacteria</taxon>
        <taxon>Pseudomonadati</taxon>
        <taxon>Pseudomonadota</taxon>
        <taxon>Gammaproteobacteria</taxon>
        <taxon>Pasteurellales</taxon>
        <taxon>Pasteurellaceae</taxon>
        <taxon>Haemophilus</taxon>
    </lineage>
</organism>
<dbReference type="EMBL" id="ABFC01000813">
    <property type="protein sequence ID" value="EFA28319.1"/>
    <property type="molecule type" value="Genomic_DNA"/>
</dbReference>
<feature type="non-terminal residue" evidence="1">
    <location>
        <position position="49"/>
    </location>
</feature>
<protein>
    <submittedName>
        <fullName evidence="1">Uncharacterized protein</fullName>
    </submittedName>
</protein>
<sequence length="49" mass="5338">MHVPKKLGTLSYIEFVVRATHGNKALSTNNVGYSLVAVEPLSHPFKGDN</sequence>